<reference evidence="1 2" key="1">
    <citation type="submission" date="2017-07" db="EMBL/GenBank/DDBJ databases">
        <title>Draft genome sequence of aerobic hyperthermophilic archaea, Pyrobaculum aerophilum YKB31 and YKB32.</title>
        <authorList>
            <person name="Mochizuki T."/>
            <person name="Berliner A.J."/>
            <person name="Yoshida-Takashima Y."/>
            <person name="Takaki Y."/>
            <person name="Nunoura T."/>
            <person name="Takai K."/>
        </authorList>
    </citation>
    <scope>NUCLEOTIDE SEQUENCE [LARGE SCALE GENOMIC DNA]</scope>
    <source>
        <strain evidence="1 2">YKB31</strain>
    </source>
</reference>
<dbReference type="Proteomes" id="UP000257123">
    <property type="component" value="Unassembled WGS sequence"/>
</dbReference>
<dbReference type="EMBL" id="NMUE01000028">
    <property type="protein sequence ID" value="RFA94971.1"/>
    <property type="molecule type" value="Genomic_DNA"/>
</dbReference>
<organism evidence="1 2">
    <name type="scientific">Pyrobaculum aerophilum</name>
    <dbReference type="NCBI Taxonomy" id="13773"/>
    <lineage>
        <taxon>Archaea</taxon>
        <taxon>Thermoproteota</taxon>
        <taxon>Thermoprotei</taxon>
        <taxon>Thermoproteales</taxon>
        <taxon>Thermoproteaceae</taxon>
        <taxon>Pyrobaculum</taxon>
    </lineage>
</organism>
<sequence length="211" mass="22676">MWRLVYEGGAVRRIEEPALVVPPGHIGVKVKAFLLDDFSEWVRRRGRGPLSRWAFGVVVSGGEIGRYVVAYAENAAAQYIATNKYVYVNGNSPSALEAAPLAYVVEALSLIPRLVKIEVLGEDPRALALKKLAEVGPSRWRVALQGAVVGGGRVVALSRLVELAGNCSLRVVDVPSRRALTTAASLKVKLDIPVKRLEEAAGGGWAIVLLD</sequence>
<name>A0A371QX53_9CREN</name>
<gene>
    <name evidence="1" type="ORF">CGL51_08780</name>
</gene>
<comment type="caution">
    <text evidence="1">The sequence shown here is derived from an EMBL/GenBank/DDBJ whole genome shotgun (WGS) entry which is preliminary data.</text>
</comment>
<dbReference type="AlphaFoldDB" id="A0A371QX53"/>
<accession>A0A371QX53</accession>
<dbReference type="RefSeq" id="WP_116421459.1">
    <property type="nucleotide sequence ID" value="NZ_NMUE01000028.1"/>
</dbReference>
<proteinExistence type="predicted"/>
<evidence type="ECO:0000313" key="1">
    <source>
        <dbReference type="EMBL" id="RFA94971.1"/>
    </source>
</evidence>
<protein>
    <submittedName>
        <fullName evidence="1">Uncharacterized protein</fullName>
    </submittedName>
</protein>
<evidence type="ECO:0000313" key="2">
    <source>
        <dbReference type="Proteomes" id="UP000257123"/>
    </source>
</evidence>